<dbReference type="NCBIfam" id="TIGR01990">
    <property type="entry name" value="bPGM"/>
    <property type="match status" value="1"/>
</dbReference>
<feature type="binding site" evidence="13">
    <location>
        <begin position="115"/>
        <end position="119"/>
    </location>
    <ligand>
        <name>substrate</name>
    </ligand>
</feature>
<keyword evidence="4" id="KW-0597">Phosphoprotein</keyword>
<dbReference type="PANTHER" id="PTHR18901:SF38">
    <property type="entry name" value="PSEUDOURIDINE-5'-PHOSPHATASE"/>
    <property type="match status" value="1"/>
</dbReference>
<feature type="binding site" evidence="13">
    <location>
        <position position="146"/>
    </location>
    <ligand>
        <name>substrate</name>
    </ligand>
</feature>
<dbReference type="FunFam" id="1.10.150.240:FF:000010">
    <property type="entry name" value="Beta-phosphoglucomutase"/>
    <property type="match status" value="1"/>
</dbReference>
<dbReference type="Pfam" id="PF00702">
    <property type="entry name" value="Hydrolase"/>
    <property type="match status" value="1"/>
</dbReference>
<evidence type="ECO:0000256" key="10">
    <source>
        <dbReference type="ARBA" id="ARBA00044968"/>
    </source>
</evidence>
<evidence type="ECO:0000313" key="19">
    <source>
        <dbReference type="Proteomes" id="UP000014148"/>
    </source>
</evidence>
<evidence type="ECO:0000256" key="11">
    <source>
        <dbReference type="ARBA" id="ARBA00044991"/>
    </source>
</evidence>
<dbReference type="SFLD" id="SFLDG01135">
    <property type="entry name" value="C1.5.6:_HAD__Beta-PGM__Phospha"/>
    <property type="match status" value="1"/>
</dbReference>
<dbReference type="InterPro" id="IPR023214">
    <property type="entry name" value="HAD_sf"/>
</dbReference>
<evidence type="ECO:0000256" key="1">
    <source>
        <dbReference type="ARBA" id="ARBA00004496"/>
    </source>
</evidence>
<comment type="caution">
    <text evidence="16">The sequence shown here is derived from an EMBL/GenBank/DDBJ whole genome shotgun (WGS) entry which is preliminary data.</text>
</comment>
<feature type="binding site" evidence="13">
    <location>
        <begin position="43"/>
        <end position="48"/>
    </location>
    <ligand>
        <name>substrate</name>
    </ligand>
</feature>
<feature type="binding site" evidence="14">
    <location>
        <position position="8"/>
    </location>
    <ligand>
        <name>Mg(2+)</name>
        <dbReference type="ChEBI" id="CHEBI:18420"/>
    </ligand>
</feature>
<evidence type="ECO:0000256" key="9">
    <source>
        <dbReference type="ARBA" id="ARBA00044926"/>
    </source>
</evidence>
<comment type="cofactor">
    <cofactor evidence="14">
        <name>Mg(2+)</name>
        <dbReference type="ChEBI" id="CHEBI:18420"/>
    </cofactor>
    <text evidence="14">Binds 2 magnesium ions per subunit.</text>
</comment>
<dbReference type="EC" id="5.4.2.6" evidence="10"/>
<keyword evidence="7" id="KW-0413">Isomerase</keyword>
<dbReference type="Gene3D" id="1.10.150.240">
    <property type="entry name" value="Putative phosphatase, domain 2"/>
    <property type="match status" value="1"/>
</dbReference>
<dbReference type="NCBIfam" id="TIGR02009">
    <property type="entry name" value="PGMB-YQAB-SF"/>
    <property type="match status" value="1"/>
</dbReference>
<evidence type="ECO:0000256" key="8">
    <source>
        <dbReference type="ARBA" id="ARBA00023277"/>
    </source>
</evidence>
<dbReference type="GO" id="GO:0000287">
    <property type="term" value="F:magnesium ion binding"/>
    <property type="evidence" value="ECO:0007669"/>
    <property type="project" value="InterPro"/>
</dbReference>
<dbReference type="GO" id="GO:0005737">
    <property type="term" value="C:cytoplasm"/>
    <property type="evidence" value="ECO:0007669"/>
    <property type="project" value="UniProtKB-SubCell"/>
</dbReference>
<dbReference type="PANTHER" id="PTHR18901">
    <property type="entry name" value="2-DEOXYGLUCOSE-6-PHOSPHATE PHOSPHATASE 2"/>
    <property type="match status" value="1"/>
</dbReference>
<dbReference type="Proteomes" id="UP000014148">
    <property type="component" value="Unassembled WGS sequence"/>
</dbReference>
<dbReference type="Gene3D" id="3.40.50.1000">
    <property type="entry name" value="HAD superfamily/HAD-like"/>
    <property type="match status" value="1"/>
</dbReference>
<keyword evidence="19" id="KW-1185">Reference proteome</keyword>
<dbReference type="SFLD" id="SFLDF00046">
    <property type="entry name" value="beta-phosphoglucomutase"/>
    <property type="match status" value="1"/>
</dbReference>
<dbReference type="InterPro" id="IPR010972">
    <property type="entry name" value="Beta-PGM"/>
</dbReference>
<dbReference type="CDD" id="cd02598">
    <property type="entry name" value="HAD_BPGM"/>
    <property type="match status" value="1"/>
</dbReference>
<evidence type="ECO:0000256" key="14">
    <source>
        <dbReference type="PIRSR" id="PIRSR610972-3"/>
    </source>
</evidence>
<feature type="binding site" evidence="13">
    <location>
        <position position="51"/>
    </location>
    <ligand>
        <name>substrate</name>
    </ligand>
</feature>
<evidence type="ECO:0000256" key="6">
    <source>
        <dbReference type="ARBA" id="ARBA00022842"/>
    </source>
</evidence>
<evidence type="ECO:0000256" key="12">
    <source>
        <dbReference type="PIRSR" id="PIRSR610972-1"/>
    </source>
</evidence>
<keyword evidence="8" id="KW-0119">Carbohydrate metabolism</keyword>
<dbReference type="InterPro" id="IPR010976">
    <property type="entry name" value="B-phosphoglucomutase_hydrolase"/>
</dbReference>
<comment type="catalytic activity">
    <reaction evidence="9">
        <text>beta-D-glucose 1-phosphate = beta-D-glucose 6-phosphate</text>
        <dbReference type="Rhea" id="RHEA:20113"/>
        <dbReference type="ChEBI" id="CHEBI:57684"/>
        <dbReference type="ChEBI" id="CHEBI:58247"/>
        <dbReference type="EC" id="5.4.2.6"/>
    </reaction>
</comment>
<evidence type="ECO:0000313" key="18">
    <source>
        <dbReference type="Proteomes" id="UP000013783"/>
    </source>
</evidence>
<evidence type="ECO:0000256" key="2">
    <source>
        <dbReference type="ARBA" id="ARBA00006171"/>
    </source>
</evidence>
<comment type="similarity">
    <text evidence="2">Belongs to the HAD-like hydrolase superfamily. CbbY/CbbZ/Gph/YieH family.</text>
</comment>
<dbReference type="InterPro" id="IPR036412">
    <property type="entry name" value="HAD-like_sf"/>
</dbReference>
<feature type="binding site" evidence="13">
    <location>
        <position position="77"/>
    </location>
    <ligand>
        <name>substrate</name>
    </ligand>
</feature>
<feature type="active site" description="Nucleophile" evidence="12">
    <location>
        <position position="8"/>
    </location>
</feature>
<evidence type="ECO:0000256" key="7">
    <source>
        <dbReference type="ARBA" id="ARBA00023235"/>
    </source>
</evidence>
<proteinExistence type="inferred from homology"/>
<evidence type="ECO:0000256" key="5">
    <source>
        <dbReference type="ARBA" id="ARBA00022723"/>
    </source>
</evidence>
<feature type="binding site" evidence="14">
    <location>
        <position position="10"/>
    </location>
    <ligand>
        <name>Mg(2+)</name>
        <dbReference type="ChEBI" id="CHEBI:18420"/>
    </ligand>
</feature>
<name>R2PCE6_9ENTE</name>
<dbReference type="STRING" id="71451.RV07_GL003627"/>
<dbReference type="EMBL" id="AJAK01000007">
    <property type="protein sequence ID" value="EOH80883.1"/>
    <property type="molecule type" value="Genomic_DNA"/>
</dbReference>
<feature type="active site" description="Proton donor/acceptor" evidence="12">
    <location>
        <position position="10"/>
    </location>
</feature>
<feature type="binding site" evidence="13">
    <location>
        <position position="24"/>
    </location>
    <ligand>
        <name>substrate</name>
    </ligand>
</feature>
<evidence type="ECO:0000256" key="3">
    <source>
        <dbReference type="ARBA" id="ARBA00022490"/>
    </source>
</evidence>
<comment type="subcellular location">
    <subcellularLocation>
        <location evidence="1">Cytoplasm</location>
    </subcellularLocation>
</comment>
<feature type="binding site" evidence="14">
    <location>
        <position position="171"/>
    </location>
    <ligand>
        <name>Mg(2+)</name>
        <dbReference type="ChEBI" id="CHEBI:18420"/>
    </ligand>
</feature>
<protein>
    <recommendedName>
        <fullName evidence="11">Beta-phosphoglucomutase</fullName>
        <ecNumber evidence="10">5.4.2.6</ecNumber>
    </recommendedName>
</protein>
<feature type="site" description="Important for catalytic activity and assists the phosphoryl transfer reaction to Asp8 by balancing charge and orienting the reacting groups" evidence="15">
    <location>
        <position position="115"/>
    </location>
</feature>
<feature type="site" description="Important for catalytic activity and assists the phosphoryl transfer reaction to Asp8 by balancing charge and orienting the reacting groups" evidence="15">
    <location>
        <position position="146"/>
    </location>
</feature>
<dbReference type="Proteomes" id="UP000013783">
    <property type="component" value="Unassembled WGS sequence"/>
</dbReference>
<dbReference type="SUPFAM" id="SSF56784">
    <property type="entry name" value="HAD-like"/>
    <property type="match status" value="1"/>
</dbReference>
<dbReference type="PRINTS" id="PR00413">
    <property type="entry name" value="HADHALOGNASE"/>
</dbReference>
<dbReference type="InterPro" id="IPR006439">
    <property type="entry name" value="HAD-SF_hydro_IA"/>
</dbReference>
<dbReference type="InterPro" id="IPR023198">
    <property type="entry name" value="PGP-like_dom2"/>
</dbReference>
<sequence>MFKGVLFDLDGVITDTAEYHYLAWKKLADDLGISIDRQFNEKLKGVSREDSLRLILKHGNREKNFSEAEFNQLAKTKNDNYVEMIQAVSPKDVYPGILELLISLKNAGIKISLASASKNGPFLLKQMELTNYFDGIADPAAVKAGKPAPDIFILAAQVVGLNPEECIGIEDAQAGIAAIKASGAFPIGVGEAEQLGSDIALVQSTDELTLDFLKKQWNN</sequence>
<reference evidence="16 18" key="1">
    <citation type="submission" date="2013-02" db="EMBL/GenBank/DDBJ databases">
        <title>The Genome Sequence of Enterococcus malodoratus ATCC_43197.</title>
        <authorList>
            <consortium name="The Broad Institute Genome Sequencing Platform"/>
            <consortium name="The Broad Institute Genome Sequencing Center for Infectious Disease"/>
            <person name="Earl A.M."/>
            <person name="Gilmore M.S."/>
            <person name="Lebreton F."/>
            <person name="Walker B."/>
            <person name="Young S.K."/>
            <person name="Zeng Q."/>
            <person name="Gargeya S."/>
            <person name="Fitzgerald M."/>
            <person name="Haas B."/>
            <person name="Abouelleil A."/>
            <person name="Alvarado L."/>
            <person name="Arachchi H.M."/>
            <person name="Berlin A.M."/>
            <person name="Chapman S.B."/>
            <person name="Dewar J."/>
            <person name="Goldberg J."/>
            <person name="Griggs A."/>
            <person name="Gujja S."/>
            <person name="Hansen M."/>
            <person name="Howarth C."/>
            <person name="Imamovic A."/>
            <person name="Larimer J."/>
            <person name="McCowan C."/>
            <person name="Murphy C."/>
            <person name="Neiman D."/>
            <person name="Pearson M."/>
            <person name="Priest M."/>
            <person name="Roberts A."/>
            <person name="Saif S."/>
            <person name="Shea T."/>
            <person name="Sisk P."/>
            <person name="Sykes S."/>
            <person name="Wortman J."/>
            <person name="Nusbaum C."/>
            <person name="Birren B."/>
        </authorList>
    </citation>
    <scope>NUCLEOTIDE SEQUENCE [LARGE SCALE GENOMIC DNA]</scope>
    <source>
        <strain evidence="16 18">ATCC 43197</strain>
    </source>
</reference>
<keyword evidence="5 14" id="KW-0479">Metal-binding</keyword>
<dbReference type="EMBL" id="ASWA01000002">
    <property type="protein sequence ID" value="EOT69392.1"/>
    <property type="molecule type" value="Genomic_DNA"/>
</dbReference>
<dbReference type="AlphaFoldDB" id="R2PCE6"/>
<gene>
    <name evidence="17" type="ORF">I585_00858</name>
    <name evidence="16" type="ORF">UAI_00927</name>
</gene>
<dbReference type="eggNOG" id="COG0637">
    <property type="taxonomic scope" value="Bacteria"/>
</dbReference>
<dbReference type="NCBIfam" id="TIGR01509">
    <property type="entry name" value="HAD-SF-IA-v3"/>
    <property type="match status" value="1"/>
</dbReference>
<dbReference type="GO" id="GO:0008801">
    <property type="term" value="F:beta-phosphoglucomutase activity"/>
    <property type="evidence" value="ECO:0007669"/>
    <property type="project" value="UniProtKB-EC"/>
</dbReference>
<keyword evidence="6 14" id="KW-0460">Magnesium</keyword>
<reference evidence="17 19" key="2">
    <citation type="submission" date="2013-03" db="EMBL/GenBank/DDBJ databases">
        <title>The Genome Sequence of Enterococcus malodoratus ATCC_43197 (PacBio/Illumina hybrid assembly).</title>
        <authorList>
            <consortium name="The Broad Institute Genomics Platform"/>
            <consortium name="The Broad Institute Genome Sequencing Center for Infectious Disease"/>
            <person name="Earl A."/>
            <person name="Russ C."/>
            <person name="Gilmore M."/>
            <person name="Surin D."/>
            <person name="Walker B."/>
            <person name="Young S."/>
            <person name="Zeng Q."/>
            <person name="Gargeya S."/>
            <person name="Fitzgerald M."/>
            <person name="Haas B."/>
            <person name="Abouelleil A."/>
            <person name="Allen A.W."/>
            <person name="Alvarado L."/>
            <person name="Arachchi H.M."/>
            <person name="Berlin A.M."/>
            <person name="Chapman S.B."/>
            <person name="Gainer-Dewar J."/>
            <person name="Goldberg J."/>
            <person name="Griggs A."/>
            <person name="Gujja S."/>
            <person name="Hansen M."/>
            <person name="Howarth C."/>
            <person name="Imamovic A."/>
            <person name="Ireland A."/>
            <person name="Larimer J."/>
            <person name="McCowan C."/>
            <person name="Murphy C."/>
            <person name="Pearson M."/>
            <person name="Poon T.W."/>
            <person name="Priest M."/>
            <person name="Roberts A."/>
            <person name="Saif S."/>
            <person name="Shea T."/>
            <person name="Sisk P."/>
            <person name="Sykes S."/>
            <person name="Wortman J."/>
            <person name="Nusbaum C."/>
            <person name="Birren B."/>
        </authorList>
    </citation>
    <scope>NUCLEOTIDE SEQUENCE [LARGE SCALE GENOMIC DNA]</scope>
    <source>
        <strain evidence="17 19">ATCC 43197</strain>
    </source>
</reference>
<keyword evidence="3" id="KW-0963">Cytoplasm</keyword>
<evidence type="ECO:0000256" key="13">
    <source>
        <dbReference type="PIRSR" id="PIRSR610972-2"/>
    </source>
</evidence>
<feature type="binding site" evidence="13">
    <location>
        <begin position="8"/>
        <end position="10"/>
    </location>
    <ligand>
        <name>substrate</name>
    </ligand>
</feature>
<evidence type="ECO:0000313" key="17">
    <source>
        <dbReference type="EMBL" id="EOT69392.1"/>
    </source>
</evidence>
<accession>R2PCE6</accession>
<feature type="binding site" evidence="14">
    <location>
        <position position="170"/>
    </location>
    <ligand>
        <name>Mg(2+)</name>
        <dbReference type="ChEBI" id="CHEBI:18420"/>
    </ligand>
</feature>
<dbReference type="SFLD" id="SFLDG01129">
    <property type="entry name" value="C1.5:_HAD__Beta-PGM__Phosphata"/>
    <property type="match status" value="1"/>
</dbReference>
<dbReference type="RefSeq" id="WP_010739799.1">
    <property type="nucleotide sequence ID" value="NZ_KB946249.1"/>
</dbReference>
<evidence type="ECO:0000256" key="15">
    <source>
        <dbReference type="PIRSR" id="PIRSR610972-4"/>
    </source>
</evidence>
<dbReference type="OrthoDB" id="9797743at2"/>
<organism evidence="16 18">
    <name type="scientific">Enterococcus malodoratus ATCC 43197</name>
    <dbReference type="NCBI Taxonomy" id="1158601"/>
    <lineage>
        <taxon>Bacteria</taxon>
        <taxon>Bacillati</taxon>
        <taxon>Bacillota</taxon>
        <taxon>Bacilli</taxon>
        <taxon>Lactobacillales</taxon>
        <taxon>Enterococcaceae</taxon>
        <taxon>Enterococcus</taxon>
    </lineage>
</organism>
<evidence type="ECO:0000313" key="16">
    <source>
        <dbReference type="EMBL" id="EOH80883.1"/>
    </source>
</evidence>
<dbReference type="GO" id="GO:0005975">
    <property type="term" value="P:carbohydrate metabolic process"/>
    <property type="evidence" value="ECO:0007669"/>
    <property type="project" value="InterPro"/>
</dbReference>
<dbReference type="SFLD" id="SFLDS00003">
    <property type="entry name" value="Haloacid_Dehalogenase"/>
    <property type="match status" value="1"/>
</dbReference>
<dbReference type="PATRIC" id="fig|1158601.3.peg.897"/>
<evidence type="ECO:0000256" key="4">
    <source>
        <dbReference type="ARBA" id="ARBA00022553"/>
    </source>
</evidence>